<accession>A0A9D1Y9Y7</accession>
<dbReference type="SUPFAM" id="SSF53383">
    <property type="entry name" value="PLP-dependent transferases"/>
    <property type="match status" value="1"/>
</dbReference>
<evidence type="ECO:0000256" key="1">
    <source>
        <dbReference type="ARBA" id="ARBA00001933"/>
    </source>
</evidence>
<dbReference type="GO" id="GO:0030170">
    <property type="term" value="F:pyridoxal phosphate binding"/>
    <property type="evidence" value="ECO:0007669"/>
    <property type="project" value="InterPro"/>
</dbReference>
<dbReference type="Pfam" id="PF00155">
    <property type="entry name" value="Aminotran_1_2"/>
    <property type="match status" value="1"/>
</dbReference>
<comment type="cofactor">
    <cofactor evidence="1">
        <name>pyridoxal 5'-phosphate</name>
        <dbReference type="ChEBI" id="CHEBI:597326"/>
    </cofactor>
</comment>
<dbReference type="GO" id="GO:0047804">
    <property type="term" value="F:cysteine-S-conjugate beta-lyase activity"/>
    <property type="evidence" value="ECO:0007669"/>
    <property type="project" value="UniProtKB-EC"/>
</dbReference>
<dbReference type="Gene3D" id="3.40.640.10">
    <property type="entry name" value="Type I PLP-dependent aspartate aminotransferase-like (Major domain)"/>
    <property type="match status" value="1"/>
</dbReference>
<dbReference type="InterPro" id="IPR015424">
    <property type="entry name" value="PyrdxlP-dep_Trfase"/>
</dbReference>
<dbReference type="PANTHER" id="PTHR43525">
    <property type="entry name" value="PROTEIN MALY"/>
    <property type="match status" value="1"/>
</dbReference>
<evidence type="ECO:0000256" key="4">
    <source>
        <dbReference type="ARBA" id="ARBA00023239"/>
    </source>
</evidence>
<dbReference type="NCBIfam" id="TIGR04350">
    <property type="entry name" value="C_S_lyase_PatB"/>
    <property type="match status" value="1"/>
</dbReference>
<dbReference type="CDD" id="cd00609">
    <property type="entry name" value="AAT_like"/>
    <property type="match status" value="1"/>
</dbReference>
<proteinExistence type="inferred from homology"/>
<reference evidence="7" key="2">
    <citation type="submission" date="2021-04" db="EMBL/GenBank/DDBJ databases">
        <authorList>
            <person name="Gilroy R."/>
        </authorList>
    </citation>
    <scope>NUCLEOTIDE SEQUENCE</scope>
    <source>
        <strain evidence="7">ChiBcec16_6824</strain>
    </source>
</reference>
<dbReference type="PANTHER" id="PTHR43525:SF1">
    <property type="entry name" value="PROTEIN MALY"/>
    <property type="match status" value="1"/>
</dbReference>
<dbReference type="AlphaFoldDB" id="A0A9D1Y9Y7"/>
<protein>
    <recommendedName>
        <fullName evidence="2">cysteine-S-conjugate beta-lyase</fullName>
        <ecNumber evidence="2">4.4.1.13</ecNumber>
    </recommendedName>
</protein>
<dbReference type="EC" id="4.4.1.13" evidence="2"/>
<evidence type="ECO:0000256" key="2">
    <source>
        <dbReference type="ARBA" id="ARBA00012224"/>
    </source>
</evidence>
<keyword evidence="7" id="KW-0032">Aminotransferase</keyword>
<evidence type="ECO:0000259" key="6">
    <source>
        <dbReference type="Pfam" id="PF00155"/>
    </source>
</evidence>
<dbReference type="Gene3D" id="3.90.1150.10">
    <property type="entry name" value="Aspartate Aminotransferase, domain 1"/>
    <property type="match status" value="1"/>
</dbReference>
<dbReference type="Proteomes" id="UP000823868">
    <property type="component" value="Unassembled WGS sequence"/>
</dbReference>
<feature type="domain" description="Aminotransferase class I/classII large" evidence="6">
    <location>
        <begin position="66"/>
        <end position="382"/>
    </location>
</feature>
<dbReference type="InterPro" id="IPR051798">
    <property type="entry name" value="Class-II_PLP-Dep_Aminotrans"/>
</dbReference>
<reference evidence="7" key="1">
    <citation type="journal article" date="2021" name="PeerJ">
        <title>Extensive microbial diversity within the chicken gut microbiome revealed by metagenomics and culture.</title>
        <authorList>
            <person name="Gilroy R."/>
            <person name="Ravi A."/>
            <person name="Getino M."/>
            <person name="Pursley I."/>
            <person name="Horton D.L."/>
            <person name="Alikhan N.F."/>
            <person name="Baker D."/>
            <person name="Gharbi K."/>
            <person name="Hall N."/>
            <person name="Watson M."/>
            <person name="Adriaenssens E.M."/>
            <person name="Foster-Nyarko E."/>
            <person name="Jarju S."/>
            <person name="Secka A."/>
            <person name="Antonio M."/>
            <person name="Oren A."/>
            <person name="Chaudhuri R.R."/>
            <person name="La Ragione R."/>
            <person name="Hildebrand F."/>
            <person name="Pallen M.J."/>
        </authorList>
    </citation>
    <scope>NUCLEOTIDE SEQUENCE</scope>
    <source>
        <strain evidence="7">ChiBcec16_6824</strain>
    </source>
</reference>
<comment type="caution">
    <text evidence="7">The sequence shown here is derived from an EMBL/GenBank/DDBJ whole genome shotgun (WGS) entry which is preliminary data.</text>
</comment>
<dbReference type="InterPro" id="IPR015421">
    <property type="entry name" value="PyrdxlP-dep_Trfase_major"/>
</dbReference>
<keyword evidence="4" id="KW-0456">Lyase</keyword>
<dbReference type="EMBL" id="DXDX01000170">
    <property type="protein sequence ID" value="HIY22072.1"/>
    <property type="molecule type" value="Genomic_DNA"/>
</dbReference>
<name>A0A9D1Y9Y7_9FIRM</name>
<evidence type="ECO:0000256" key="5">
    <source>
        <dbReference type="ARBA" id="ARBA00037974"/>
    </source>
</evidence>
<evidence type="ECO:0000256" key="3">
    <source>
        <dbReference type="ARBA" id="ARBA00022898"/>
    </source>
</evidence>
<keyword evidence="3" id="KW-0663">Pyridoxal phosphate</keyword>
<dbReference type="InterPro" id="IPR015422">
    <property type="entry name" value="PyrdxlP-dep_Trfase_small"/>
</dbReference>
<sequence length="394" mass="44827">MPNTHDFEAPIVYTDWDSKKRSSEIVPDGVIPMWIADTDFRCPQPVLDALSERLQAGILGYTVTSQRLRSAVKRWEKVRFGWEVEENWVRFSPGVIAGVTAAVRALTNPGDNLVLQTPCYTPFMRMARNNGRNLLRNPLRRTETGWEIDFADLEDKLRQPRTRMFILCNPQNPTGRVFTPEELREVGRLCRKYDITVISDEIHSDFVYSGHRHTPFASLSEEFAQHCITFINPSKTFNVAGLHTGAMIARSEQLLSRVEDILTAQKSISENVFGTLALCTAYEQCDYYADGIVRHLEGNIQTAVERVGAISGLSFQPPEGTYLFWLDCRAWGLSQEKLERFFLEKAKLRLSSGTEYGPEGEGYMRMNGACTRKTLEEAFRRIQTALAQPDAFHL</sequence>
<keyword evidence="7" id="KW-0808">Transferase</keyword>
<dbReference type="InterPro" id="IPR027619">
    <property type="entry name" value="C-S_lyase_PatB-like"/>
</dbReference>
<dbReference type="GO" id="GO:0008483">
    <property type="term" value="F:transaminase activity"/>
    <property type="evidence" value="ECO:0007669"/>
    <property type="project" value="UniProtKB-KW"/>
</dbReference>
<comment type="similarity">
    <text evidence="5">Belongs to the class-II pyridoxal-phosphate-dependent aminotransferase family. MalY/PatB cystathionine beta-lyase subfamily.</text>
</comment>
<evidence type="ECO:0000313" key="7">
    <source>
        <dbReference type="EMBL" id="HIY22072.1"/>
    </source>
</evidence>
<evidence type="ECO:0000313" key="8">
    <source>
        <dbReference type="Proteomes" id="UP000823868"/>
    </source>
</evidence>
<dbReference type="InterPro" id="IPR004839">
    <property type="entry name" value="Aminotransferase_I/II_large"/>
</dbReference>
<organism evidence="7 8">
    <name type="scientific">Candidatus Flavonifractor merdigallinarum</name>
    <dbReference type="NCBI Taxonomy" id="2838589"/>
    <lineage>
        <taxon>Bacteria</taxon>
        <taxon>Bacillati</taxon>
        <taxon>Bacillota</taxon>
        <taxon>Clostridia</taxon>
        <taxon>Eubacteriales</taxon>
        <taxon>Oscillospiraceae</taxon>
        <taxon>Flavonifractor</taxon>
    </lineage>
</organism>
<gene>
    <name evidence="7" type="ORF">H9841_09255</name>
</gene>